<dbReference type="RefSeq" id="WP_078649765.1">
    <property type="nucleotide sequence ID" value="NZ_JBHSPX010000008.1"/>
</dbReference>
<feature type="region of interest" description="Disordered" evidence="4">
    <location>
        <begin position="640"/>
        <end position="684"/>
    </location>
</feature>
<dbReference type="InterPro" id="IPR006657">
    <property type="entry name" value="MoPterin_dinucl-bd_dom"/>
</dbReference>
<dbReference type="Gene3D" id="2.40.40.20">
    <property type="match status" value="1"/>
</dbReference>
<keyword evidence="2" id="KW-0408">Iron</keyword>
<dbReference type="PANTHER" id="PTHR43105">
    <property type="entry name" value="RESPIRATORY NITRATE REDUCTASE"/>
    <property type="match status" value="1"/>
</dbReference>
<sequence>MKKKDRRPEAYRRLTHPLVRDGHGSLVRASWDEALDRAAEGFARARAEHGPDAFGMFSCSRATNEMNYVAQKFTRVVMGTNNVDSCNRTCHAPSVAGLSAAFGSGGGTSSYEEVEHTDLIVMWGSNARFAHPIFFQHVLKGIHNGARLYAVDPRRTSTAEWAEHWLGLDVGTDIPLAHAIGREIIHAGLANHAFIRRATSGFEAYAEEVEPWTLSAAEQVTGVPAAAIRGLAHAYATAERAQLCWTLGITEHHNGTDNVRALINLALLTGHVGRYGSGLQPLRGQNNVQGGGDMGAIPNRLPGFQDLLDPGVREKFESAWSTVIRPRYGRNLTEMFEAMESRELRAVYCIGENPAQSEADSGQAMRRLSALDHLVVQDIFLTKTAELADVVLPATAAWCETDGTTTNSERRVQRVRKAVEPPGEAREDIDIICALAARLGHDWTFADAEQVWDELRSVSPEHYGMTYDRLAEHQGIQWPCPSLDRIEPSYLHGRLWEADPARRGPRAPFGIVRHDPPVDPTDEEYPIRLTTGRRLDSYNTGVQSGSLASPLRRGEMVELCPEDAARLGVVTGEEVRIASRRGAVVAPVWVDPGLRPGLAFMTMHFPDEVDTNSLTIEANCPIAGTAEFKASAIRVEKLTGGTAAGEQPTGDKLTGEQPTGDRIQSATATTAASTQPTAAAGRGE</sequence>
<dbReference type="SUPFAM" id="SSF53706">
    <property type="entry name" value="Formate dehydrogenase/DMSO reductase, domains 1-3"/>
    <property type="match status" value="1"/>
</dbReference>
<evidence type="ECO:0000256" key="1">
    <source>
        <dbReference type="ARBA" id="ARBA00022723"/>
    </source>
</evidence>
<protein>
    <submittedName>
        <fullName evidence="7">Molybdopterin oxidoreductase family protein</fullName>
    </submittedName>
</protein>
<dbReference type="CDD" id="cd00508">
    <property type="entry name" value="MopB_CT_Fdh-Nap-like"/>
    <property type="match status" value="1"/>
</dbReference>
<keyword evidence="8" id="KW-1185">Reference proteome</keyword>
<comment type="caution">
    <text evidence="7">The sequence shown here is derived from an EMBL/GenBank/DDBJ whole genome shotgun (WGS) entry which is preliminary data.</text>
</comment>
<organism evidence="7 8">
    <name type="scientific">Streptomyces ochraceiscleroticus</name>
    <dbReference type="NCBI Taxonomy" id="47761"/>
    <lineage>
        <taxon>Bacteria</taxon>
        <taxon>Bacillati</taxon>
        <taxon>Actinomycetota</taxon>
        <taxon>Actinomycetes</taxon>
        <taxon>Kitasatosporales</taxon>
        <taxon>Streptomycetaceae</taxon>
        <taxon>Streptomyces</taxon>
    </lineage>
</organism>
<evidence type="ECO:0000313" key="7">
    <source>
        <dbReference type="EMBL" id="MFC6066602.1"/>
    </source>
</evidence>
<name>A0ABW1MT61_9ACTN</name>
<feature type="domain" description="Molybdopterin oxidoreductase" evidence="5">
    <location>
        <begin position="13"/>
        <end position="437"/>
    </location>
</feature>
<dbReference type="PANTHER" id="PTHR43105:SF10">
    <property type="entry name" value="NADH-QUINONE OXIDOREDUCTASE SUBUNIT G"/>
    <property type="match status" value="1"/>
</dbReference>
<accession>A0ABW1MT61</accession>
<reference evidence="8" key="1">
    <citation type="journal article" date="2019" name="Int. J. Syst. Evol. Microbiol.">
        <title>The Global Catalogue of Microorganisms (GCM) 10K type strain sequencing project: providing services to taxonomists for standard genome sequencing and annotation.</title>
        <authorList>
            <consortium name="The Broad Institute Genomics Platform"/>
            <consortium name="The Broad Institute Genome Sequencing Center for Infectious Disease"/>
            <person name="Wu L."/>
            <person name="Ma J."/>
        </authorList>
    </citation>
    <scope>NUCLEOTIDE SEQUENCE [LARGE SCALE GENOMIC DNA]</scope>
    <source>
        <strain evidence="8">CGMCC 1.15180</strain>
    </source>
</reference>
<dbReference type="EMBL" id="JBHSPX010000008">
    <property type="protein sequence ID" value="MFC6066602.1"/>
    <property type="molecule type" value="Genomic_DNA"/>
</dbReference>
<dbReference type="Gene3D" id="3.40.228.10">
    <property type="entry name" value="Dimethylsulfoxide Reductase, domain 2"/>
    <property type="match status" value="1"/>
</dbReference>
<evidence type="ECO:0000313" key="8">
    <source>
        <dbReference type="Proteomes" id="UP001596139"/>
    </source>
</evidence>
<evidence type="ECO:0000256" key="3">
    <source>
        <dbReference type="ARBA" id="ARBA00023014"/>
    </source>
</evidence>
<dbReference type="Gene3D" id="3.40.50.740">
    <property type="match status" value="1"/>
</dbReference>
<keyword evidence="3" id="KW-0411">Iron-sulfur</keyword>
<evidence type="ECO:0000259" key="5">
    <source>
        <dbReference type="Pfam" id="PF00384"/>
    </source>
</evidence>
<dbReference type="Proteomes" id="UP001596139">
    <property type="component" value="Unassembled WGS sequence"/>
</dbReference>
<gene>
    <name evidence="7" type="ORF">ACFP4F_29230</name>
</gene>
<evidence type="ECO:0000259" key="6">
    <source>
        <dbReference type="Pfam" id="PF01568"/>
    </source>
</evidence>
<dbReference type="Pfam" id="PF00384">
    <property type="entry name" value="Molybdopterin"/>
    <property type="match status" value="1"/>
</dbReference>
<dbReference type="InterPro" id="IPR006656">
    <property type="entry name" value="Mopterin_OxRdtase"/>
</dbReference>
<evidence type="ECO:0000256" key="4">
    <source>
        <dbReference type="SAM" id="MobiDB-lite"/>
    </source>
</evidence>
<proteinExistence type="predicted"/>
<feature type="compositionally biased region" description="Low complexity" evidence="4">
    <location>
        <begin position="664"/>
        <end position="684"/>
    </location>
</feature>
<feature type="domain" description="Molybdopterin dinucleotide-binding" evidence="6">
    <location>
        <begin position="528"/>
        <end position="630"/>
    </location>
</feature>
<dbReference type="Pfam" id="PF01568">
    <property type="entry name" value="Molydop_binding"/>
    <property type="match status" value="1"/>
</dbReference>
<dbReference type="InterPro" id="IPR009010">
    <property type="entry name" value="Asp_de-COase-like_dom_sf"/>
</dbReference>
<evidence type="ECO:0000256" key="2">
    <source>
        <dbReference type="ARBA" id="ARBA00023004"/>
    </source>
</evidence>
<dbReference type="SUPFAM" id="SSF50692">
    <property type="entry name" value="ADC-like"/>
    <property type="match status" value="1"/>
</dbReference>
<keyword evidence="1" id="KW-0479">Metal-binding</keyword>
<dbReference type="InterPro" id="IPR050123">
    <property type="entry name" value="Prok_molybdopt-oxidoreductase"/>
</dbReference>